<dbReference type="SUPFAM" id="SSF56281">
    <property type="entry name" value="Metallo-hydrolase/oxidoreductase"/>
    <property type="match status" value="1"/>
</dbReference>
<protein>
    <recommendedName>
        <fullName evidence="2">Metallo-beta-lactamase domain-containing protein</fullName>
    </recommendedName>
</protein>
<dbReference type="Pfam" id="PF12706">
    <property type="entry name" value="Lactamase_B_2"/>
    <property type="match status" value="1"/>
</dbReference>
<evidence type="ECO:0000256" key="1">
    <source>
        <dbReference type="ARBA" id="ARBA00022801"/>
    </source>
</evidence>
<dbReference type="Proteomes" id="UP000053797">
    <property type="component" value="Unassembled WGS sequence"/>
</dbReference>
<name>A0A0V8GF90_9BACL</name>
<dbReference type="AlphaFoldDB" id="A0A0V8GF90"/>
<keyword evidence="1" id="KW-0378">Hydrolase</keyword>
<dbReference type="InterPro" id="IPR001279">
    <property type="entry name" value="Metallo-B-lactamas"/>
</dbReference>
<dbReference type="Gene3D" id="3.60.15.10">
    <property type="entry name" value="Ribonuclease Z/Hydroxyacylglutathione hydrolase-like"/>
    <property type="match status" value="1"/>
</dbReference>
<feature type="domain" description="Metallo-beta-lactamase" evidence="2">
    <location>
        <begin position="6"/>
        <end position="213"/>
    </location>
</feature>
<dbReference type="InterPro" id="IPR050114">
    <property type="entry name" value="UPF0173_UPF0282_UlaG_hydrolase"/>
</dbReference>
<accession>A0A0V8GF90</accession>
<dbReference type="InterPro" id="IPR036866">
    <property type="entry name" value="RibonucZ/Hydroxyglut_hydro"/>
</dbReference>
<dbReference type="SMART" id="SM00849">
    <property type="entry name" value="Lactamase_B"/>
    <property type="match status" value="1"/>
</dbReference>
<gene>
    <name evidence="3" type="ORF">AS033_11460</name>
</gene>
<evidence type="ECO:0000313" key="3">
    <source>
        <dbReference type="EMBL" id="KSU48936.1"/>
    </source>
</evidence>
<evidence type="ECO:0000259" key="2">
    <source>
        <dbReference type="SMART" id="SM00849"/>
    </source>
</evidence>
<dbReference type="GO" id="GO:0016787">
    <property type="term" value="F:hydrolase activity"/>
    <property type="evidence" value="ECO:0007669"/>
    <property type="project" value="UniProtKB-KW"/>
</dbReference>
<comment type="caution">
    <text evidence="3">The sequence shown here is derived from an EMBL/GenBank/DDBJ whole genome shotgun (WGS) entry which is preliminary data.</text>
</comment>
<proteinExistence type="predicted"/>
<organism evidence="3 4">
    <name type="scientific">Exiguobacterium indicum</name>
    <dbReference type="NCBI Taxonomy" id="296995"/>
    <lineage>
        <taxon>Bacteria</taxon>
        <taxon>Bacillati</taxon>
        <taxon>Bacillota</taxon>
        <taxon>Bacilli</taxon>
        <taxon>Bacillales</taxon>
        <taxon>Bacillales Family XII. Incertae Sedis</taxon>
        <taxon>Exiguobacterium</taxon>
    </lineage>
</organism>
<dbReference type="PANTHER" id="PTHR43546:SF9">
    <property type="entry name" value="L-ASCORBATE-6-PHOSPHATE LACTONASE ULAG-RELATED"/>
    <property type="match status" value="1"/>
</dbReference>
<reference evidence="3 4" key="1">
    <citation type="journal article" date="2015" name="Int. J. Syst. Evol. Microbiol.">
        <title>Exiguobacterium enclense sp. nov., isolated from sediment.</title>
        <authorList>
            <person name="Dastager S.G."/>
            <person name="Mawlankar R."/>
            <person name="Sonalkar V.V."/>
            <person name="Thorat M.N."/>
            <person name="Mual P."/>
            <person name="Verma A."/>
            <person name="Krishnamurthi S."/>
            <person name="Tang S.K."/>
            <person name="Li W.J."/>
        </authorList>
    </citation>
    <scope>NUCLEOTIDE SEQUENCE [LARGE SCALE GENOMIC DNA]</scope>
    <source>
        <strain evidence="3 4">NIO-1109</strain>
    </source>
</reference>
<dbReference type="PANTHER" id="PTHR43546">
    <property type="entry name" value="UPF0173 METAL-DEPENDENT HYDROLASE MJ1163-RELATED"/>
    <property type="match status" value="1"/>
</dbReference>
<dbReference type="EMBL" id="LNQL01000003">
    <property type="protein sequence ID" value="KSU48936.1"/>
    <property type="molecule type" value="Genomic_DNA"/>
</dbReference>
<dbReference type="RefSeq" id="WP_058265586.1">
    <property type="nucleotide sequence ID" value="NZ_FMYN01000003.1"/>
</dbReference>
<dbReference type="OrthoDB" id="9805728at2"/>
<evidence type="ECO:0000313" key="4">
    <source>
        <dbReference type="Proteomes" id="UP000053797"/>
    </source>
</evidence>
<sequence>MDIQQIRNATLVVTYANQVLLIDPFLGEKGSLPPFGQTPNAVANPLVDLPVDVKTLLDPDAIFVTHLHADHFDDAAKQLLPKHLPLYAQQEEDAQHIREAGFTNVSSFDSGVTIGDIQIHRTGGQHGVGEIGERMGHVSGLLLTHPDEPTLYIAGDTIWCDEVAHAIEQHTPDIIVVNSGAAQFLTGEPITMSQRDLLAVHEAAAEATIIVSHLESVNHCLLRRDMIADFLTAFHLSAHFLIPEDGETMSF</sequence>